<comment type="catalytic activity">
    <reaction evidence="20">
        <text>a 5'-end (5'-triphosphoguanosine)-(2'-O-methyladenylyl)-adenylyl-cytidylyl-adenosine in mRNA + S-adenosyl-L-methionine = a 5'-end (N(7)-methyl 5'-triphosphoguanosine)-(2'-O-methyladenylyl)-adenylyl-cytidylyl-adenosine in mRNA + S-adenosyl-L-homocysteine</text>
        <dbReference type="Rhea" id="RHEA:65440"/>
        <dbReference type="Rhea" id="RHEA-COMP:16798"/>
        <dbReference type="Rhea" id="RHEA-COMP:16801"/>
        <dbReference type="ChEBI" id="CHEBI:57856"/>
        <dbReference type="ChEBI" id="CHEBI:59789"/>
        <dbReference type="ChEBI" id="CHEBI:156482"/>
        <dbReference type="ChEBI" id="CHEBI:156483"/>
    </reaction>
</comment>
<evidence type="ECO:0000256" key="27">
    <source>
        <dbReference type="SAM" id="Phobius"/>
    </source>
</evidence>
<evidence type="ECO:0000256" key="15">
    <source>
        <dbReference type="ARBA" id="ARBA00022953"/>
    </source>
</evidence>
<evidence type="ECO:0000256" key="2">
    <source>
        <dbReference type="ARBA" id="ARBA00004328"/>
    </source>
</evidence>
<dbReference type="InterPro" id="IPR014023">
    <property type="entry name" value="Mononeg_RNA_pol_cat"/>
</dbReference>
<keyword evidence="12" id="KW-0378">Hydrolase</keyword>
<evidence type="ECO:0000256" key="6">
    <source>
        <dbReference type="ARBA" id="ARBA00022603"/>
    </source>
</evidence>
<evidence type="ECO:0000256" key="11">
    <source>
        <dbReference type="ARBA" id="ARBA00022741"/>
    </source>
</evidence>
<dbReference type="GO" id="GO:0016787">
    <property type="term" value="F:hydrolase activity"/>
    <property type="evidence" value="ECO:0007669"/>
    <property type="project" value="UniProtKB-KW"/>
</dbReference>
<keyword evidence="27" id="KW-0812">Transmembrane</keyword>
<keyword evidence="9" id="KW-0949">S-adenosyl-L-methionine</keyword>
<evidence type="ECO:0000256" key="24">
    <source>
        <dbReference type="ARBA" id="ARBA00047332"/>
    </source>
</evidence>
<keyword evidence="27" id="KW-0472">Membrane</keyword>
<keyword evidence="6" id="KW-0489">Methyltransferase</keyword>
<dbReference type="InterPro" id="IPR025786">
    <property type="entry name" value="Mononega_L_MeTrfase"/>
</dbReference>
<comment type="catalytic activity">
    <reaction evidence="25">
        <text>a 5'-end (5'-triphosphoguanosine)-adenylyl-adenylyl-cytidylyl-adenosine in mRNA + 2 S-adenosyl-L-methionine = a 5'-end (N(7)-methyl 5'-triphosphoguanosine)-(2'-O-methyladenylyl)-adenylyl-cytidylyl-adenosine in mRNA + 2 S-adenosyl-L-homocysteine + H(+)</text>
        <dbReference type="Rhea" id="RHEA:65376"/>
        <dbReference type="Rhea" id="RHEA-COMP:16797"/>
        <dbReference type="Rhea" id="RHEA-COMP:16798"/>
        <dbReference type="ChEBI" id="CHEBI:15378"/>
        <dbReference type="ChEBI" id="CHEBI:57856"/>
        <dbReference type="ChEBI" id="CHEBI:59789"/>
        <dbReference type="ChEBI" id="CHEBI:156483"/>
        <dbReference type="ChEBI" id="CHEBI:156484"/>
        <dbReference type="EC" id="2.1.1.375"/>
    </reaction>
</comment>
<dbReference type="EC" id="2.1.1.375" evidence="21"/>
<comment type="subcellular location">
    <subcellularLocation>
        <location evidence="1">Host cytoplasm</location>
    </subcellularLocation>
    <subcellularLocation>
        <location evidence="2">Virion</location>
    </subcellularLocation>
</comment>
<keyword evidence="17" id="KW-1035">Host cytoplasm</keyword>
<protein>
    <recommendedName>
        <fullName evidence="23">Replicase</fullName>
        <ecNumber evidence="21">2.1.1.375</ecNumber>
        <ecNumber evidence="3">2.7.7.48</ecNumber>
        <ecNumber evidence="4">2.7.7.88</ecNumber>
    </recommendedName>
    <alternativeName>
        <fullName evidence="22">Transcriptase</fullName>
    </alternativeName>
</protein>
<keyword evidence="10" id="KW-0548">Nucleotidyltransferase</keyword>
<evidence type="ECO:0000256" key="7">
    <source>
        <dbReference type="ARBA" id="ARBA00022664"/>
    </source>
</evidence>
<organism evidence="30">
    <name type="scientific">Cucumis virus 1</name>
    <dbReference type="NCBI Taxonomy" id="2977964"/>
    <lineage>
        <taxon>Viruses</taxon>
        <taxon>Riboviria</taxon>
        <taxon>Orthornavirae</taxon>
        <taxon>Negarnaviricota</taxon>
        <taxon>Haploviricotina</taxon>
        <taxon>Monjiviricetes</taxon>
        <taxon>Mononegavirales</taxon>
        <taxon>Rhabdoviridae</taxon>
        <taxon>Betarhabdovirinae</taxon>
        <taxon>Varicosavirus</taxon>
        <taxon>Varicosavirus cucumis</taxon>
    </lineage>
</organism>
<evidence type="ECO:0000256" key="21">
    <source>
        <dbReference type="ARBA" id="ARBA00026099"/>
    </source>
</evidence>
<evidence type="ECO:0000256" key="17">
    <source>
        <dbReference type="ARBA" id="ARBA00023200"/>
    </source>
</evidence>
<dbReference type="EC" id="2.7.7.48" evidence="3"/>
<dbReference type="EMBL" id="BK061761">
    <property type="protein sequence ID" value="DAZ90696.1"/>
    <property type="molecule type" value="Viral_cRNA"/>
</dbReference>
<evidence type="ECO:0000259" key="29">
    <source>
        <dbReference type="PROSITE" id="PS51590"/>
    </source>
</evidence>
<accession>A0A9N6YJ19</accession>
<evidence type="ECO:0000256" key="8">
    <source>
        <dbReference type="ARBA" id="ARBA00022679"/>
    </source>
</evidence>
<keyword evidence="13" id="KW-0067">ATP-binding</keyword>
<evidence type="ECO:0000256" key="16">
    <source>
        <dbReference type="ARBA" id="ARBA00023042"/>
    </source>
</evidence>
<comment type="catalytic activity">
    <reaction evidence="19">
        <text>a 5'-end triphospho-adenylyl-adenylyl-cytidylyl-adenosine in mRNA + GDP + H(+) = a 5'-end (5'-triphosphoguanosine)-adenylyl-adenylyl-cytidylyl-adenosine in mRNA + diphosphate</text>
        <dbReference type="Rhea" id="RHEA:65436"/>
        <dbReference type="Rhea" id="RHEA-COMP:16797"/>
        <dbReference type="Rhea" id="RHEA-COMP:16799"/>
        <dbReference type="ChEBI" id="CHEBI:15378"/>
        <dbReference type="ChEBI" id="CHEBI:33019"/>
        <dbReference type="ChEBI" id="CHEBI:58189"/>
        <dbReference type="ChEBI" id="CHEBI:156484"/>
        <dbReference type="ChEBI" id="CHEBI:156503"/>
        <dbReference type="EC" id="2.7.7.88"/>
    </reaction>
</comment>
<dbReference type="GO" id="GO:0030430">
    <property type="term" value="C:host cell cytoplasm"/>
    <property type="evidence" value="ECO:0007669"/>
    <property type="project" value="UniProtKB-SubCell"/>
</dbReference>
<evidence type="ECO:0000256" key="26">
    <source>
        <dbReference type="ARBA" id="ARBA00048548"/>
    </source>
</evidence>
<evidence type="ECO:0000256" key="10">
    <source>
        <dbReference type="ARBA" id="ARBA00022695"/>
    </source>
</evidence>
<keyword evidence="18" id="KW-0511">Multifunctional enzyme</keyword>
<feature type="transmembrane region" description="Helical" evidence="27">
    <location>
        <begin position="869"/>
        <end position="894"/>
    </location>
</feature>
<evidence type="ECO:0000256" key="12">
    <source>
        <dbReference type="ARBA" id="ARBA00022801"/>
    </source>
</evidence>
<dbReference type="Pfam" id="PF14318">
    <property type="entry name" value="Mononeg_mRNAcap"/>
    <property type="match status" value="1"/>
</dbReference>
<evidence type="ECO:0000256" key="5">
    <source>
        <dbReference type="ARBA" id="ARBA00022484"/>
    </source>
</evidence>
<feature type="domain" description="RdRp catalytic" evidence="28">
    <location>
        <begin position="583"/>
        <end position="768"/>
    </location>
</feature>
<keyword evidence="27" id="KW-1133">Transmembrane helix</keyword>
<evidence type="ECO:0000256" key="23">
    <source>
        <dbReference type="ARBA" id="ARBA00031012"/>
    </source>
</evidence>
<dbReference type="EC" id="2.7.7.88" evidence="4"/>
<evidence type="ECO:0000256" key="22">
    <source>
        <dbReference type="ARBA" id="ARBA00030436"/>
    </source>
</evidence>
<evidence type="ECO:0000256" key="20">
    <source>
        <dbReference type="ARBA" id="ARBA00024499"/>
    </source>
</evidence>
<keyword evidence="5" id="KW-0696">RNA-directed RNA polymerase</keyword>
<evidence type="ECO:0000256" key="19">
    <source>
        <dbReference type="ARBA" id="ARBA00024494"/>
    </source>
</evidence>
<dbReference type="PROSITE" id="PS50526">
    <property type="entry name" value="RDRP_SSRNA_NEG_NONSEG"/>
    <property type="match status" value="1"/>
</dbReference>
<dbReference type="InterPro" id="IPR026890">
    <property type="entry name" value="Mononeg_mRNAcap"/>
</dbReference>
<evidence type="ECO:0000256" key="9">
    <source>
        <dbReference type="ARBA" id="ARBA00022691"/>
    </source>
</evidence>
<evidence type="ECO:0000259" key="28">
    <source>
        <dbReference type="PROSITE" id="PS50526"/>
    </source>
</evidence>
<keyword evidence="14" id="KW-0946">Virion</keyword>
<keyword evidence="15" id="KW-0693">Viral RNA replication</keyword>
<comment type="catalytic activity">
    <reaction evidence="26">
        <text>GTP + H2O = GDP + phosphate + H(+)</text>
        <dbReference type="Rhea" id="RHEA:19669"/>
        <dbReference type="ChEBI" id="CHEBI:15377"/>
        <dbReference type="ChEBI" id="CHEBI:15378"/>
        <dbReference type="ChEBI" id="CHEBI:37565"/>
        <dbReference type="ChEBI" id="CHEBI:43474"/>
        <dbReference type="ChEBI" id="CHEBI:58189"/>
    </reaction>
</comment>
<evidence type="ECO:0000256" key="3">
    <source>
        <dbReference type="ARBA" id="ARBA00012494"/>
    </source>
</evidence>
<sequence length="2034" mass="234146">MDISSFLDYLNEGEELAPDEKILGDFHLGNAVNLDFFYEYFSPGTIKYNIVIPHYVKRDLLAIESQIEGYHYSQKIGFLEPSLIIQSISREKGILPVHLYKEITRVVTLGMKDRRYQIPIANYECSLKMPDILIYHKWLYCFDMCLKLLCSRSEIMRGGTKPPYDDIVSSGGTLMCKLKFDTANMEILCRQNCTVIISHTDKTVYFGNIDSLLMLLDTIGQRICLYVGNQISQMYGVPGTNRESVLNEILTTGDNILANFGNKGYDIIAMYESIVVSIILRKSPDNIVDHNMFYSSCIEELNDMSQHPQDRDAINEYVQQWTRILERCDYPDLSNIFCLYRCWGHPIVDIRAGMEKVKKIGTEKKSIPKFVEEITLYQFRKMFLTSYFSKENIYPPLTIHDGYTANSYVINRVQKSLPIDDRHPGYDINDFKFIVINKIWNIPLTYDLCHILNDKAVSANQSELKDSILTGNGTSCGTNRRGIIRWLKSESVNCRELLDDINENGLQDDECIIGMYEKEREIKITARMFSLMSEKMRYYFVLTEELIANHILPYFPEITMKDSLNVLLKKMWTIGGIGKESGFDTNINIDFSKWNLNMRYEPTRSVFKQIDMMFGYDNLISQTHNIFEKSYIYSCSGKYMPIVKDGVLSDDPPMAYRGHKGGFEGLRQKGWTVWTVVYLVYMAELSHLKVRLMGQGDNQIVRIIMPAERWKNYELTKEEMCGEASRIVSKYTKTMDIHFELAKLPIKVRETWTSTRLFMYGKMMLHDGMVRPQWYKKILRSYALSNEGQVTLSGVVGTIATNMSAAAGASDSPDVMYIVYLILAEWSLSYLMTYHPFTRKQIYKTHSSYVRIPGKRTTRSMKVYSLNPTILAVSLLTIPTAIGGSVTIPLSGFIMRGFPDHASEGYAWIKMLMSIEGPYQHIFQNWYGFVPNTSIEADMLVQSPWSLNHLRPPTPGLQSRESVRNWLLNGQFNKNQFIKESETVLSRFPRKEVCNKLLTDPMNPLVSSEIFGTFPHVYLDGVFRRVENTRTIKKLTLESGYNARIIATLMEHEHNHLLYMYWRSHQKGVYYSDCATEHARLARNIGWGRTIIGLTTPHPLELCLGQECSSQNTICTPTDHIYIRVDQEGNYAPYLGSKIKNKVISEQDIDARKEPLISYGSRVCRQAEWIGLGENIMDLVIKNIKLVCDIDIYDKFIDLDPKGNYSTGAVDHRFNPAGASEGVFINYAPQLGKKIYMSSDHMTTYGRGQTNYTLHFQALYCWLQYKFSRNDISVYYHQHLDCSKCIVPTADEIPDLIAPYNLYDDTHSKNISEAIQRALGFINLRGNLMLQEPEKIVGFDVDIEMLSEREIRSGLTWTLALRISTNLMYGNESGEREQGLEDLQEYPRIYSYKIYRDSLIKYVGHLLIIIAAQEIGVIPDSSELTKIKKYVLTRINRLPLGYFKGLGGLTIGRSDLDPNMEYLFVIGSYPENITSVLRMVKNALINYISSIGRLHEAPFGCTPLCSGVINSRQYSIMITLKALMTYRCEYYYRNFESLLISVSETPIKCPHDHSMKLYRNLPIIRCSLDKLTKHCPVLTVKKLPREFPYAEYQTFCYEIRSTYGTSRSFPNPPVESLPLTNIYDEYAINLPTKSIYKWCVMSSKLHQRKHIIVLGDGTGGTSFVFSSRFHNSTIYPMALFEHHKVIPQDIGSLMPPLSRNIQNISDHMILNVPDDIFHKDWISRMTDEIGLMGADNVMVVSDIEGVQLNHLWKQLGQLNPKVSLVVKAYYQDVTTWLRDINHISNIQLYTNYHTNSKYGECFVIGDIHKNLHPDEFSFKMGLMHMVEFYRSGNPEIARSEANKIQFIYPRLCKQSIMLALGHLSSLKILVTEDHLKLPAVELWSYIIQYVNNHYKTHEEMTLVRDNRVLNPKLLRELGRGMYIILSTISNSMELKEIPKWTIVKASEQLVPGRKRPLLLLPAVRGPYTFELTRKDIQSIKTLSQFRIKLGMPIAEIHLPINKDSWIVNATKVRSFTSSLSSYSDSDCLDAYDEE</sequence>
<comment type="catalytic activity">
    <reaction evidence="24">
        <text>a 5'-end (5'-triphosphoguanosine)-adenylyl-adenylyl-cytidylyl-adenosine in mRNA + S-adenosyl-L-methionine = a 5'-end (5'-triphosphoguanosine)-(2'-O-methyladenylyl)-adenylyl-cytidylyl-adenosine in mRNA + S-adenosyl-L-homocysteine + H(+)</text>
        <dbReference type="Rhea" id="RHEA:65380"/>
        <dbReference type="Rhea" id="RHEA-COMP:16797"/>
        <dbReference type="Rhea" id="RHEA-COMP:16801"/>
        <dbReference type="ChEBI" id="CHEBI:15378"/>
        <dbReference type="ChEBI" id="CHEBI:57856"/>
        <dbReference type="ChEBI" id="CHEBI:59789"/>
        <dbReference type="ChEBI" id="CHEBI:156482"/>
        <dbReference type="ChEBI" id="CHEBI:156484"/>
    </reaction>
</comment>
<evidence type="ECO:0000256" key="25">
    <source>
        <dbReference type="ARBA" id="ARBA00047370"/>
    </source>
</evidence>
<evidence type="ECO:0000256" key="14">
    <source>
        <dbReference type="ARBA" id="ARBA00022844"/>
    </source>
</evidence>
<dbReference type="GO" id="GO:0005524">
    <property type="term" value="F:ATP binding"/>
    <property type="evidence" value="ECO:0007669"/>
    <property type="project" value="UniProtKB-KW"/>
</dbReference>
<keyword evidence="7" id="KW-0507">mRNA processing</keyword>
<feature type="transmembrane region" description="Helical" evidence="27">
    <location>
        <begin position="815"/>
        <end position="834"/>
    </location>
</feature>
<dbReference type="PROSITE" id="PS51590">
    <property type="entry name" value="SAM_MT_MNV_L"/>
    <property type="match status" value="1"/>
</dbReference>
<dbReference type="GO" id="GO:0004482">
    <property type="term" value="F:mRNA 5'-cap (guanine-N7-)-methyltransferase activity"/>
    <property type="evidence" value="ECO:0007669"/>
    <property type="project" value="InterPro"/>
</dbReference>
<keyword evidence="16" id="KW-0506">mRNA capping</keyword>
<keyword evidence="11" id="KW-0547">Nucleotide-binding</keyword>
<feature type="domain" description="Mononegavirus-type SAM-dependent 2'-O-MTase" evidence="29">
    <location>
        <begin position="1626"/>
        <end position="1804"/>
    </location>
</feature>
<reference evidence="30" key="1">
    <citation type="journal article" date="2022" name="bioRxiv">
        <title>Unlocking the hidden genetic diversity of varicosaviruses, the neglected plant rhabdoviruses.</title>
        <authorList>
            <person name="Bejerman N."/>
            <person name="Dietzgen R.G."/>
            <person name="Debat H."/>
        </authorList>
    </citation>
    <scope>NUCLEOTIDE SEQUENCE</scope>
</reference>
<dbReference type="GO" id="GO:0003968">
    <property type="term" value="F:RNA-directed RNA polymerase activity"/>
    <property type="evidence" value="ECO:0007669"/>
    <property type="project" value="UniProtKB-KW"/>
</dbReference>
<evidence type="ECO:0000313" key="30">
    <source>
        <dbReference type="EMBL" id="DAZ90696.1"/>
    </source>
</evidence>
<evidence type="ECO:0000256" key="4">
    <source>
        <dbReference type="ARBA" id="ARBA00012582"/>
    </source>
</evidence>
<keyword evidence="8" id="KW-0808">Transferase</keyword>
<evidence type="ECO:0000256" key="13">
    <source>
        <dbReference type="ARBA" id="ARBA00022840"/>
    </source>
</evidence>
<dbReference type="Pfam" id="PF00946">
    <property type="entry name" value="Mononeg_RNA_pol"/>
    <property type="match status" value="1"/>
</dbReference>
<name>A0A9N6YJ19_9RHAB</name>
<evidence type="ECO:0000256" key="1">
    <source>
        <dbReference type="ARBA" id="ARBA00004192"/>
    </source>
</evidence>
<proteinExistence type="predicted"/>
<evidence type="ECO:0000256" key="18">
    <source>
        <dbReference type="ARBA" id="ARBA00023268"/>
    </source>
</evidence>
<dbReference type="GO" id="GO:0044423">
    <property type="term" value="C:virion component"/>
    <property type="evidence" value="ECO:0007669"/>
    <property type="project" value="UniProtKB-KW"/>
</dbReference>